<dbReference type="Pfam" id="PF11838">
    <property type="entry name" value="ERAP1_C"/>
    <property type="match status" value="1"/>
</dbReference>
<organism evidence="18 19">
    <name type="scientific">Allostreptomyces psammosilenae</name>
    <dbReference type="NCBI Taxonomy" id="1892865"/>
    <lineage>
        <taxon>Bacteria</taxon>
        <taxon>Bacillati</taxon>
        <taxon>Actinomycetota</taxon>
        <taxon>Actinomycetes</taxon>
        <taxon>Kitasatosporales</taxon>
        <taxon>Streptomycetaceae</taxon>
        <taxon>Allostreptomyces</taxon>
    </lineage>
</organism>
<keyword evidence="8" id="KW-0479">Metal-binding</keyword>
<dbReference type="GO" id="GO:0016285">
    <property type="term" value="F:alanyl aminopeptidase activity"/>
    <property type="evidence" value="ECO:0007669"/>
    <property type="project" value="UniProtKB-EC"/>
</dbReference>
<dbReference type="GO" id="GO:0016020">
    <property type="term" value="C:membrane"/>
    <property type="evidence" value="ECO:0007669"/>
    <property type="project" value="TreeGrafter"/>
</dbReference>
<dbReference type="GO" id="GO:0042277">
    <property type="term" value="F:peptide binding"/>
    <property type="evidence" value="ECO:0007669"/>
    <property type="project" value="TreeGrafter"/>
</dbReference>
<evidence type="ECO:0000256" key="10">
    <source>
        <dbReference type="ARBA" id="ARBA00022833"/>
    </source>
</evidence>
<proteinExistence type="inferred from homology"/>
<dbReference type="InterPro" id="IPR045357">
    <property type="entry name" value="Aminopeptidase_N-like_N"/>
</dbReference>
<dbReference type="Pfam" id="PF01433">
    <property type="entry name" value="Peptidase_M1"/>
    <property type="match status" value="1"/>
</dbReference>
<keyword evidence="7" id="KW-0645">Protease</keyword>
<name>A0A853A6B4_9ACTN</name>
<dbReference type="GO" id="GO:0005737">
    <property type="term" value="C:cytoplasm"/>
    <property type="evidence" value="ECO:0007669"/>
    <property type="project" value="TreeGrafter"/>
</dbReference>
<dbReference type="InterPro" id="IPR001930">
    <property type="entry name" value="Peptidase_M1"/>
</dbReference>
<feature type="region of interest" description="Disordered" evidence="14">
    <location>
        <begin position="34"/>
        <end position="57"/>
    </location>
</feature>
<dbReference type="CDD" id="cd09602">
    <property type="entry name" value="M1_APN"/>
    <property type="match status" value="1"/>
</dbReference>
<evidence type="ECO:0000256" key="1">
    <source>
        <dbReference type="ARBA" id="ARBA00000098"/>
    </source>
</evidence>
<evidence type="ECO:0000313" key="19">
    <source>
        <dbReference type="Proteomes" id="UP000567795"/>
    </source>
</evidence>
<keyword evidence="6 18" id="KW-0031">Aminopeptidase</keyword>
<evidence type="ECO:0000256" key="12">
    <source>
        <dbReference type="ARBA" id="ARBA00029811"/>
    </source>
</evidence>
<dbReference type="GO" id="GO:0070006">
    <property type="term" value="F:metalloaminopeptidase activity"/>
    <property type="evidence" value="ECO:0007669"/>
    <property type="project" value="TreeGrafter"/>
</dbReference>
<evidence type="ECO:0000256" key="8">
    <source>
        <dbReference type="ARBA" id="ARBA00022723"/>
    </source>
</evidence>
<dbReference type="GO" id="GO:0006508">
    <property type="term" value="P:proteolysis"/>
    <property type="evidence" value="ECO:0007669"/>
    <property type="project" value="UniProtKB-KW"/>
</dbReference>
<dbReference type="Pfam" id="PF17900">
    <property type="entry name" value="Peptidase_M1_N"/>
    <property type="match status" value="1"/>
</dbReference>
<keyword evidence="19" id="KW-1185">Reference proteome</keyword>
<dbReference type="InterPro" id="IPR050344">
    <property type="entry name" value="Peptidase_M1_aminopeptidases"/>
</dbReference>
<dbReference type="InterPro" id="IPR014782">
    <property type="entry name" value="Peptidase_M1_dom"/>
</dbReference>
<evidence type="ECO:0000256" key="9">
    <source>
        <dbReference type="ARBA" id="ARBA00022801"/>
    </source>
</evidence>
<dbReference type="InterPro" id="IPR024571">
    <property type="entry name" value="ERAP1-like_C_dom"/>
</dbReference>
<dbReference type="InterPro" id="IPR012778">
    <property type="entry name" value="Pept_M1_aminopeptidase"/>
</dbReference>
<comment type="cofactor">
    <cofactor evidence="2">
        <name>Zn(2+)</name>
        <dbReference type="ChEBI" id="CHEBI:29105"/>
    </cofactor>
</comment>
<evidence type="ECO:0000259" key="17">
    <source>
        <dbReference type="Pfam" id="PF17900"/>
    </source>
</evidence>
<dbReference type="NCBIfam" id="TIGR02412">
    <property type="entry name" value="pepN_strep_liv"/>
    <property type="match status" value="1"/>
</dbReference>
<evidence type="ECO:0000256" key="2">
    <source>
        <dbReference type="ARBA" id="ARBA00001947"/>
    </source>
</evidence>
<evidence type="ECO:0000256" key="11">
    <source>
        <dbReference type="ARBA" id="ARBA00023049"/>
    </source>
</evidence>
<dbReference type="Gene3D" id="1.10.390.10">
    <property type="entry name" value="Neutral Protease Domain 2"/>
    <property type="match status" value="1"/>
</dbReference>
<evidence type="ECO:0000259" key="15">
    <source>
        <dbReference type="Pfam" id="PF01433"/>
    </source>
</evidence>
<comment type="catalytic activity">
    <reaction evidence="1">
        <text>Release of an N-terminal amino acid, Xaa-|-Yaa- from a peptide, amide or arylamide. Xaa is preferably Ala, but may be most amino acids including Pro (slow action). When a terminal hydrophobic residue is followed by a prolyl residue, the two may be released as an intact Xaa-Pro dipeptide.</text>
        <dbReference type="EC" id="3.4.11.2"/>
    </reaction>
</comment>
<sequence length="909" mass="99972">MPGKNLTREEAQTRADILDVESYEVSLDLSPAADAGGLAAPDGATGGPAAEASTDPAVGTFRSTTTVRFSCATPGADTFLDLLAPEVHAVTLNGRPLDPAEVFDGARVALPNLSESNEVTVDATCAYSRTGEGLHRFVDPVDGEAYLYTQYEPADARRVFANFEQPDLKASFTFTVTAPAHWTVISGAPAAGAPEPLPADPSPAAGARPPVPLARWRFEATPRISTYITAIVAGPYHVVRDEWRRTLPDGSELVVPLSALCRRSLAEHLDADAIHTVTKQGLDFFHDHFDFPYPFGKYDQAFVPEYNIGAMENPGCVTFREEYVFRSKVTDASYEARANVILHEMAHMWFGDLVTMRWWDDLWLKESFADYMGALALSEATRWKNGWITFANRRKAWAYRQDQLPTTHPVTADIRDLEDAKLNFDGITYAKGASVLKQLVAYVGRDAFMEGARRYFKAHAYANTTLQDLLDVLAQTSGRDVRAWSRAWLETAGVNALTPRVTTNGDGVVTDVTILQEADPVPAERGSDRTVPGTLRPHRVAVGAYRRQADGSLVRERRAEVDVTGPATRVPELAGMPAPDLLLVNDEDLTYCKVRFDEPSLATLRGHLGDLADPMARALAWSAVWNMTRDALMPAGDYLELVRAFAGRETGIGVLQSLHDQARTALHHYAAPARREGAARELAGVALHELRLAAPGGDPQLAWTRFLAAVARDEEQFRLLEGLLRGTARIDGLRLDRDLRWTLLEPLVAAGRAGEAEIDAELRRDATASGRRHHAHCMAARPTAEAKARAWASVMESDELPNAMVEAVIDGFNRPEHRALTAPYAERYFAALEEVWRGRTIEIAMRIVRGLYPVWQDGQETLERTDAWLAAHPDAAPALRRLVWEARDDLARAVRARECDAVALSAPRG</sequence>
<dbReference type="GO" id="GO:0008270">
    <property type="term" value="F:zinc ion binding"/>
    <property type="evidence" value="ECO:0007669"/>
    <property type="project" value="InterPro"/>
</dbReference>
<evidence type="ECO:0000256" key="5">
    <source>
        <dbReference type="ARBA" id="ARBA00015611"/>
    </source>
</evidence>
<dbReference type="PRINTS" id="PR00756">
    <property type="entry name" value="ALADIPTASE"/>
</dbReference>
<dbReference type="InterPro" id="IPR027268">
    <property type="entry name" value="Peptidase_M4/M1_CTD_sf"/>
</dbReference>
<comment type="similarity">
    <text evidence="3">Belongs to the peptidase M1 family.</text>
</comment>
<dbReference type="FunFam" id="2.60.40.1730:FF:000010">
    <property type="entry name" value="Putative aminopeptidase N"/>
    <property type="match status" value="1"/>
</dbReference>
<dbReference type="Gene3D" id="2.60.40.1730">
    <property type="entry name" value="tricorn interacting facor f3 domain"/>
    <property type="match status" value="1"/>
</dbReference>
<feature type="domain" description="ERAP1-like C-terminal" evidence="16">
    <location>
        <begin position="582"/>
        <end position="891"/>
    </location>
</feature>
<dbReference type="FunFam" id="1.10.390.10:FF:000004">
    <property type="entry name" value="Aminopeptidase N"/>
    <property type="match status" value="1"/>
</dbReference>
<dbReference type="SUPFAM" id="SSF63737">
    <property type="entry name" value="Leukotriene A4 hydrolase N-terminal domain"/>
    <property type="match status" value="1"/>
</dbReference>
<dbReference type="GO" id="GO:0043171">
    <property type="term" value="P:peptide catabolic process"/>
    <property type="evidence" value="ECO:0007669"/>
    <property type="project" value="TreeGrafter"/>
</dbReference>
<keyword evidence="11" id="KW-0482">Metalloprotease</keyword>
<feature type="domain" description="Aminopeptidase N-like N-terminal" evidence="17">
    <location>
        <begin position="135"/>
        <end position="191"/>
    </location>
</feature>
<dbReference type="InterPro" id="IPR042097">
    <property type="entry name" value="Aminopeptidase_N-like_N_sf"/>
</dbReference>
<dbReference type="AlphaFoldDB" id="A0A853A6B4"/>
<keyword evidence="9 18" id="KW-0378">Hydrolase</keyword>
<reference evidence="18 19" key="1">
    <citation type="submission" date="2020-07" db="EMBL/GenBank/DDBJ databases">
        <title>Sequencing the genomes of 1000 actinobacteria strains.</title>
        <authorList>
            <person name="Klenk H.-P."/>
        </authorList>
    </citation>
    <scope>NUCLEOTIDE SEQUENCE [LARGE SCALE GENOMIC DNA]</scope>
    <source>
        <strain evidence="18 19">DSM 42178</strain>
    </source>
</reference>
<evidence type="ECO:0000256" key="7">
    <source>
        <dbReference type="ARBA" id="ARBA00022670"/>
    </source>
</evidence>
<evidence type="ECO:0000313" key="18">
    <source>
        <dbReference type="EMBL" id="NYI08384.1"/>
    </source>
</evidence>
<dbReference type="EC" id="3.4.11.2" evidence="4"/>
<evidence type="ECO:0000256" key="4">
    <source>
        <dbReference type="ARBA" id="ARBA00012564"/>
    </source>
</evidence>
<evidence type="ECO:0000256" key="3">
    <source>
        <dbReference type="ARBA" id="ARBA00010136"/>
    </source>
</evidence>
<feature type="compositionally biased region" description="Low complexity" evidence="14">
    <location>
        <begin position="34"/>
        <end position="52"/>
    </location>
</feature>
<evidence type="ECO:0000256" key="13">
    <source>
        <dbReference type="ARBA" id="ARBA00031533"/>
    </source>
</evidence>
<evidence type="ECO:0000256" key="14">
    <source>
        <dbReference type="SAM" id="MobiDB-lite"/>
    </source>
</evidence>
<accession>A0A853A6B4</accession>
<evidence type="ECO:0000256" key="6">
    <source>
        <dbReference type="ARBA" id="ARBA00022438"/>
    </source>
</evidence>
<dbReference type="PANTHER" id="PTHR11533">
    <property type="entry name" value="PROTEASE M1 ZINC METALLOPROTEASE"/>
    <property type="match status" value="1"/>
</dbReference>
<gene>
    <name evidence="18" type="ORF">FHU37_005413</name>
</gene>
<dbReference type="PANTHER" id="PTHR11533:SF174">
    <property type="entry name" value="PUROMYCIN-SENSITIVE AMINOPEPTIDASE-RELATED"/>
    <property type="match status" value="1"/>
</dbReference>
<dbReference type="Proteomes" id="UP000567795">
    <property type="component" value="Unassembled WGS sequence"/>
</dbReference>
<protein>
    <recommendedName>
        <fullName evidence="5">Aminopeptidase N</fullName>
        <ecNumber evidence="4">3.4.11.2</ecNumber>
    </recommendedName>
    <alternativeName>
        <fullName evidence="12">Alanine aminopeptidase</fullName>
    </alternativeName>
    <alternativeName>
        <fullName evidence="13">Lysyl aminopeptidase</fullName>
    </alternativeName>
</protein>
<feature type="domain" description="Peptidase M1 membrane alanine aminopeptidase" evidence="15">
    <location>
        <begin position="277"/>
        <end position="488"/>
    </location>
</feature>
<dbReference type="SUPFAM" id="SSF55486">
    <property type="entry name" value="Metalloproteases ('zincins'), catalytic domain"/>
    <property type="match status" value="1"/>
</dbReference>
<dbReference type="RefSeq" id="WP_179817205.1">
    <property type="nucleotide sequence ID" value="NZ_JACBZD010000002.1"/>
</dbReference>
<keyword evidence="10" id="KW-0862">Zinc</keyword>
<dbReference type="GO" id="GO:0005615">
    <property type="term" value="C:extracellular space"/>
    <property type="evidence" value="ECO:0007669"/>
    <property type="project" value="TreeGrafter"/>
</dbReference>
<evidence type="ECO:0000259" key="16">
    <source>
        <dbReference type="Pfam" id="PF11838"/>
    </source>
</evidence>
<comment type="caution">
    <text evidence="18">The sequence shown here is derived from an EMBL/GenBank/DDBJ whole genome shotgun (WGS) entry which is preliminary data.</text>
</comment>
<dbReference type="EMBL" id="JACBZD010000002">
    <property type="protein sequence ID" value="NYI08384.1"/>
    <property type="molecule type" value="Genomic_DNA"/>
</dbReference>